<keyword evidence="4 6" id="KW-1133">Transmembrane helix</keyword>
<dbReference type="PANTHER" id="PTHR32322:SF18">
    <property type="entry name" value="S-ADENOSYLMETHIONINE_S-ADENOSYLHOMOCYSTEINE TRANSPORTER"/>
    <property type="match status" value="1"/>
</dbReference>
<feature type="transmembrane region" description="Helical" evidence="6">
    <location>
        <begin position="77"/>
        <end position="101"/>
    </location>
</feature>
<proteinExistence type="predicted"/>
<evidence type="ECO:0000256" key="4">
    <source>
        <dbReference type="ARBA" id="ARBA00022989"/>
    </source>
</evidence>
<evidence type="ECO:0000256" key="1">
    <source>
        <dbReference type="ARBA" id="ARBA00004651"/>
    </source>
</evidence>
<evidence type="ECO:0000313" key="8">
    <source>
        <dbReference type="EMBL" id="QUS39802.1"/>
    </source>
</evidence>
<sequence>MSIPNSTDSRPRIASLGLLFLVVTSIGWGFNWPMTKLLLTEWPPLTGRGGAGVIGGAVLLGLALLRGESLRVPEGQWGRLIGLSMLNVFGWMALMSLALLWLPAGEAAVIAYTMPIWAAVLAWRILGETLSLRRIIAMLMAFSGIAALMLGDGVHITPQKLLGLAMAITGAFGFAGGTVLGKKYPLRLTLLASAGWQIVLGSLPVLLIGLVFETAHLQALTYVGWGTFAYVGLIGFCLAYVCWFAALTQLPASVAAIGTMAVPVIGVVGAAVMLHEPLGLVQIAALSFTLAGVALATKG</sequence>
<dbReference type="Pfam" id="PF00892">
    <property type="entry name" value="EamA"/>
    <property type="match status" value="2"/>
</dbReference>
<comment type="subcellular location">
    <subcellularLocation>
        <location evidence="1">Cell membrane</location>
        <topology evidence="1">Multi-pass membrane protein</topology>
    </subcellularLocation>
</comment>
<feature type="transmembrane region" description="Helical" evidence="6">
    <location>
        <begin position="254"/>
        <end position="274"/>
    </location>
</feature>
<dbReference type="EMBL" id="CP036498">
    <property type="protein sequence ID" value="QUS39802.1"/>
    <property type="molecule type" value="Genomic_DNA"/>
</dbReference>
<dbReference type="RefSeq" id="WP_211907747.1">
    <property type="nucleotide sequence ID" value="NZ_CP036498.1"/>
</dbReference>
<dbReference type="SUPFAM" id="SSF103481">
    <property type="entry name" value="Multidrug resistance efflux transporter EmrE"/>
    <property type="match status" value="2"/>
</dbReference>
<feature type="transmembrane region" description="Helical" evidence="6">
    <location>
        <begin position="188"/>
        <end position="212"/>
    </location>
</feature>
<keyword evidence="2" id="KW-1003">Cell membrane</keyword>
<dbReference type="InterPro" id="IPR050638">
    <property type="entry name" value="AA-Vitamin_Transporters"/>
</dbReference>
<dbReference type="InterPro" id="IPR000620">
    <property type="entry name" value="EamA_dom"/>
</dbReference>
<dbReference type="InterPro" id="IPR037185">
    <property type="entry name" value="EmrE-like"/>
</dbReference>
<feature type="transmembrane region" description="Helical" evidence="6">
    <location>
        <begin position="162"/>
        <end position="181"/>
    </location>
</feature>
<keyword evidence="5 6" id="KW-0472">Membrane</keyword>
<evidence type="ECO:0000256" key="2">
    <source>
        <dbReference type="ARBA" id="ARBA00022475"/>
    </source>
</evidence>
<reference evidence="8 9" key="1">
    <citation type="submission" date="2019-02" db="EMBL/GenBank/DDBJ databases">
        <title>Emended description of the genus Rhodopseudomonas and description of Rhodopseudomonas albus sp. nov., a non-phototrophic, heavy-metal-tolerant bacterium isolated from garden soil.</title>
        <authorList>
            <person name="Bao Z."/>
            <person name="Cao W.W."/>
            <person name="Sato Y."/>
            <person name="Nishizawa T."/>
            <person name="Zhao J."/>
            <person name="Guo Y."/>
            <person name="Ohta H."/>
        </authorList>
    </citation>
    <scope>NUCLEOTIDE SEQUENCE [LARGE SCALE GENOMIC DNA]</scope>
    <source>
        <strain evidence="8 9">SK50-23</strain>
    </source>
</reference>
<name>A0ABX8A960_9BRAD</name>
<feature type="transmembrane region" description="Helical" evidence="6">
    <location>
        <begin position="107"/>
        <end position="126"/>
    </location>
</feature>
<feature type="transmembrane region" description="Helical" evidence="6">
    <location>
        <begin position="135"/>
        <end position="156"/>
    </location>
</feature>
<feature type="transmembrane region" description="Helical" evidence="6">
    <location>
        <begin position="280"/>
        <end position="297"/>
    </location>
</feature>
<keyword evidence="9" id="KW-1185">Reference proteome</keyword>
<dbReference type="Gene3D" id="1.10.3730.20">
    <property type="match status" value="1"/>
</dbReference>
<evidence type="ECO:0000313" key="9">
    <source>
        <dbReference type="Proteomes" id="UP000682843"/>
    </source>
</evidence>
<protein>
    <submittedName>
        <fullName evidence="8">DMT family transporter</fullName>
    </submittedName>
</protein>
<dbReference type="Proteomes" id="UP000682843">
    <property type="component" value="Chromosome"/>
</dbReference>
<feature type="transmembrane region" description="Helical" evidence="6">
    <location>
        <begin position="224"/>
        <end position="247"/>
    </location>
</feature>
<organism evidence="8 9">
    <name type="scientific">Tardiphaga alba</name>
    <dbReference type="NCBI Taxonomy" id="340268"/>
    <lineage>
        <taxon>Bacteria</taxon>
        <taxon>Pseudomonadati</taxon>
        <taxon>Pseudomonadota</taxon>
        <taxon>Alphaproteobacteria</taxon>
        <taxon>Hyphomicrobiales</taxon>
        <taxon>Nitrobacteraceae</taxon>
        <taxon>Tardiphaga</taxon>
    </lineage>
</organism>
<dbReference type="PANTHER" id="PTHR32322">
    <property type="entry name" value="INNER MEMBRANE TRANSPORTER"/>
    <property type="match status" value="1"/>
</dbReference>
<feature type="domain" description="EamA" evidence="7">
    <location>
        <begin position="16"/>
        <end position="148"/>
    </location>
</feature>
<evidence type="ECO:0000256" key="5">
    <source>
        <dbReference type="ARBA" id="ARBA00023136"/>
    </source>
</evidence>
<evidence type="ECO:0000256" key="3">
    <source>
        <dbReference type="ARBA" id="ARBA00022692"/>
    </source>
</evidence>
<evidence type="ECO:0000259" key="7">
    <source>
        <dbReference type="Pfam" id="PF00892"/>
    </source>
</evidence>
<keyword evidence="3 6" id="KW-0812">Transmembrane</keyword>
<accession>A0ABX8A960</accession>
<evidence type="ECO:0000256" key="6">
    <source>
        <dbReference type="SAM" id="Phobius"/>
    </source>
</evidence>
<gene>
    <name evidence="8" type="ORF">RPMA_13855</name>
</gene>
<feature type="transmembrane region" description="Helical" evidence="6">
    <location>
        <begin position="45"/>
        <end position="65"/>
    </location>
</feature>
<feature type="domain" description="EamA" evidence="7">
    <location>
        <begin position="162"/>
        <end position="296"/>
    </location>
</feature>